<proteinExistence type="predicted"/>
<organism evidence="2 3">
    <name type="scientific">Paralvinella palmiformis</name>
    <dbReference type="NCBI Taxonomy" id="53620"/>
    <lineage>
        <taxon>Eukaryota</taxon>
        <taxon>Metazoa</taxon>
        <taxon>Spiralia</taxon>
        <taxon>Lophotrochozoa</taxon>
        <taxon>Annelida</taxon>
        <taxon>Polychaeta</taxon>
        <taxon>Sedentaria</taxon>
        <taxon>Canalipalpata</taxon>
        <taxon>Terebellida</taxon>
        <taxon>Terebelliformia</taxon>
        <taxon>Alvinellidae</taxon>
        <taxon>Paralvinella</taxon>
    </lineage>
</organism>
<gene>
    <name evidence="2" type="ORF">LSH36_347g04005</name>
</gene>
<keyword evidence="1" id="KW-0472">Membrane</keyword>
<feature type="transmembrane region" description="Helical" evidence="1">
    <location>
        <begin position="40"/>
        <end position="58"/>
    </location>
</feature>
<evidence type="ECO:0000313" key="2">
    <source>
        <dbReference type="EMBL" id="KAK2151900.1"/>
    </source>
</evidence>
<keyword evidence="1" id="KW-1133">Transmembrane helix</keyword>
<dbReference type="EMBL" id="JAODUP010000347">
    <property type="protein sequence ID" value="KAK2151900.1"/>
    <property type="molecule type" value="Genomic_DNA"/>
</dbReference>
<comment type="caution">
    <text evidence="2">The sequence shown here is derived from an EMBL/GenBank/DDBJ whole genome shotgun (WGS) entry which is preliminary data.</text>
</comment>
<evidence type="ECO:0000256" key="1">
    <source>
        <dbReference type="SAM" id="Phobius"/>
    </source>
</evidence>
<accession>A0AAD9N067</accession>
<keyword evidence="1" id="KW-0812">Transmembrane</keyword>
<name>A0AAD9N067_9ANNE</name>
<sequence length="99" mass="10779">MGTRRAECASLVGQRRAVPICVLTNRGRPPPAENSDKMKTSVILVITLVTLTFLDLALAGKGRSTLLKTGIYYQDNNPSSSNILYSFMSQSTSSQLNDQ</sequence>
<reference evidence="2" key="1">
    <citation type="journal article" date="2023" name="Mol. Biol. Evol.">
        <title>Third-Generation Sequencing Reveals the Adaptive Role of the Epigenome in Three Deep-Sea Polychaetes.</title>
        <authorList>
            <person name="Perez M."/>
            <person name="Aroh O."/>
            <person name="Sun Y."/>
            <person name="Lan Y."/>
            <person name="Juniper S.K."/>
            <person name="Young C.R."/>
            <person name="Angers B."/>
            <person name="Qian P.Y."/>
        </authorList>
    </citation>
    <scope>NUCLEOTIDE SEQUENCE</scope>
    <source>
        <strain evidence="2">P08H-3</strain>
    </source>
</reference>
<dbReference type="AlphaFoldDB" id="A0AAD9N067"/>
<evidence type="ECO:0000313" key="3">
    <source>
        <dbReference type="Proteomes" id="UP001208570"/>
    </source>
</evidence>
<protein>
    <submittedName>
        <fullName evidence="2">Uncharacterized protein</fullName>
    </submittedName>
</protein>
<keyword evidence="3" id="KW-1185">Reference proteome</keyword>
<dbReference type="Proteomes" id="UP001208570">
    <property type="component" value="Unassembled WGS sequence"/>
</dbReference>